<dbReference type="GO" id="GO:0006325">
    <property type="term" value="P:chromatin organization"/>
    <property type="evidence" value="ECO:0007669"/>
    <property type="project" value="UniProtKB-KW"/>
</dbReference>
<feature type="compositionally biased region" description="Polar residues" evidence="9">
    <location>
        <begin position="111"/>
        <end position="122"/>
    </location>
</feature>
<gene>
    <name evidence="10" type="ORF">LSP00402_LOCUS7146</name>
</gene>
<dbReference type="EMBL" id="HBHP01011499">
    <property type="protein sequence ID" value="CAD9758350.1"/>
    <property type="molecule type" value="Transcribed_RNA"/>
</dbReference>
<dbReference type="InterPro" id="IPR015418">
    <property type="entry name" value="Eaf6"/>
</dbReference>
<dbReference type="Pfam" id="PF09340">
    <property type="entry name" value="NuA4"/>
    <property type="match status" value="1"/>
</dbReference>
<evidence type="ECO:0000256" key="2">
    <source>
        <dbReference type="ARBA" id="ARBA00010916"/>
    </source>
</evidence>
<feature type="region of interest" description="Disordered" evidence="9">
    <location>
        <begin position="75"/>
        <end position="131"/>
    </location>
</feature>
<name>A0A7S2XBB0_9EUKA</name>
<accession>A0A7S2XBB0</accession>
<evidence type="ECO:0000256" key="6">
    <source>
        <dbReference type="ARBA" id="ARBA00023163"/>
    </source>
</evidence>
<organism evidence="10">
    <name type="scientific">Lotharella oceanica</name>
    <dbReference type="NCBI Taxonomy" id="641309"/>
    <lineage>
        <taxon>Eukaryota</taxon>
        <taxon>Sar</taxon>
        <taxon>Rhizaria</taxon>
        <taxon>Cercozoa</taxon>
        <taxon>Chlorarachniophyceae</taxon>
        <taxon>Lotharella</taxon>
    </lineage>
</organism>
<sequence>MDAKKSKSYGAGMKALLQRRAQIEEDLKNVERQIFDLEENYICDTNHYGNVIKGWEGYNNAKPKQMHAIRKTKINEKDRIFSESSTTAPKHVDDDMDDASNDVRPQRMRRASTSTRNKNFSYSDDDADWGD</sequence>
<evidence type="ECO:0000256" key="4">
    <source>
        <dbReference type="ARBA" id="ARBA00023015"/>
    </source>
</evidence>
<evidence type="ECO:0000256" key="3">
    <source>
        <dbReference type="ARBA" id="ARBA00022853"/>
    </source>
</evidence>
<keyword evidence="6" id="KW-0804">Transcription</keyword>
<dbReference type="GO" id="GO:0000123">
    <property type="term" value="C:histone acetyltransferase complex"/>
    <property type="evidence" value="ECO:0007669"/>
    <property type="project" value="InterPro"/>
</dbReference>
<keyword evidence="7" id="KW-0539">Nucleus</keyword>
<dbReference type="GO" id="GO:0005634">
    <property type="term" value="C:nucleus"/>
    <property type="evidence" value="ECO:0007669"/>
    <property type="project" value="UniProtKB-SubCell"/>
</dbReference>
<protein>
    <recommendedName>
        <fullName evidence="11">Chromatin modification-related protein MEAF6</fullName>
    </recommendedName>
</protein>
<evidence type="ECO:0008006" key="11">
    <source>
        <dbReference type="Google" id="ProtNLM"/>
    </source>
</evidence>
<evidence type="ECO:0000256" key="1">
    <source>
        <dbReference type="ARBA" id="ARBA00004123"/>
    </source>
</evidence>
<evidence type="ECO:0000256" key="7">
    <source>
        <dbReference type="ARBA" id="ARBA00023242"/>
    </source>
</evidence>
<evidence type="ECO:0000256" key="5">
    <source>
        <dbReference type="ARBA" id="ARBA00023054"/>
    </source>
</evidence>
<dbReference type="PANTHER" id="PTHR13476">
    <property type="entry name" value="CHROMATIN MODIFICATION-RELATED PROTEIN MEAF6"/>
    <property type="match status" value="1"/>
</dbReference>
<keyword evidence="3" id="KW-0156">Chromatin regulator</keyword>
<comment type="subcellular location">
    <subcellularLocation>
        <location evidence="1">Nucleus</location>
    </subcellularLocation>
</comment>
<keyword evidence="4" id="KW-0805">Transcription regulation</keyword>
<dbReference type="AlphaFoldDB" id="A0A7S2XBB0"/>
<evidence type="ECO:0000313" key="10">
    <source>
        <dbReference type="EMBL" id="CAD9758350.1"/>
    </source>
</evidence>
<keyword evidence="5 8" id="KW-0175">Coiled coil</keyword>
<proteinExistence type="inferred from homology"/>
<comment type="similarity">
    <text evidence="2">Belongs to the EAF6 family.</text>
</comment>
<evidence type="ECO:0000256" key="8">
    <source>
        <dbReference type="SAM" id="Coils"/>
    </source>
</evidence>
<feature type="coiled-coil region" evidence="8">
    <location>
        <begin position="13"/>
        <end position="40"/>
    </location>
</feature>
<evidence type="ECO:0000256" key="9">
    <source>
        <dbReference type="SAM" id="MobiDB-lite"/>
    </source>
</evidence>
<reference evidence="10" key="1">
    <citation type="submission" date="2021-01" db="EMBL/GenBank/DDBJ databases">
        <authorList>
            <person name="Corre E."/>
            <person name="Pelletier E."/>
            <person name="Niang G."/>
            <person name="Scheremetjew M."/>
            <person name="Finn R."/>
            <person name="Kale V."/>
            <person name="Holt S."/>
            <person name="Cochrane G."/>
            <person name="Meng A."/>
            <person name="Brown T."/>
            <person name="Cohen L."/>
        </authorList>
    </citation>
    <scope>NUCLEOTIDE SEQUENCE</scope>
    <source>
        <strain evidence="10">CCMP622</strain>
    </source>
</reference>